<reference evidence="4 5" key="1">
    <citation type="journal article" date="2014" name="Genome Biol. Evol.">
        <title>The genome of the myxosporean Thelohanellus kitauei shows adaptations to nutrient acquisition within its fish host.</title>
        <authorList>
            <person name="Yang Y."/>
            <person name="Xiong J."/>
            <person name="Zhou Z."/>
            <person name="Huo F."/>
            <person name="Miao W."/>
            <person name="Ran C."/>
            <person name="Liu Y."/>
            <person name="Zhang J."/>
            <person name="Feng J."/>
            <person name="Wang M."/>
            <person name="Wang M."/>
            <person name="Wang L."/>
            <person name="Yao B."/>
        </authorList>
    </citation>
    <scope>NUCLEOTIDE SEQUENCE [LARGE SCALE GENOMIC DNA]</scope>
    <source>
        <strain evidence="4">Wuqing</strain>
    </source>
</reference>
<evidence type="ECO:0000256" key="2">
    <source>
        <dbReference type="SAM" id="Phobius"/>
    </source>
</evidence>
<accession>A0A0C2IMF0</accession>
<keyword evidence="5" id="KW-1185">Reference proteome</keyword>
<organism evidence="4 5">
    <name type="scientific">Thelohanellus kitauei</name>
    <name type="common">Myxosporean</name>
    <dbReference type="NCBI Taxonomy" id="669202"/>
    <lineage>
        <taxon>Eukaryota</taxon>
        <taxon>Metazoa</taxon>
        <taxon>Cnidaria</taxon>
        <taxon>Myxozoa</taxon>
        <taxon>Myxosporea</taxon>
        <taxon>Bivalvulida</taxon>
        <taxon>Platysporina</taxon>
        <taxon>Myxobolidae</taxon>
        <taxon>Thelohanellus</taxon>
    </lineage>
</organism>
<proteinExistence type="predicted"/>
<keyword evidence="2" id="KW-1133">Transmembrane helix</keyword>
<evidence type="ECO:0000313" key="5">
    <source>
        <dbReference type="Proteomes" id="UP000031668"/>
    </source>
</evidence>
<evidence type="ECO:0000256" key="1">
    <source>
        <dbReference type="SAM" id="MobiDB-lite"/>
    </source>
</evidence>
<dbReference type="AlphaFoldDB" id="A0A0C2IMF0"/>
<name>A0A0C2IMF0_THEKT</name>
<protein>
    <submittedName>
        <fullName evidence="4">Uncharacterized protein</fullName>
    </submittedName>
</protein>
<feature type="transmembrane region" description="Helical" evidence="2">
    <location>
        <begin position="150"/>
        <end position="174"/>
    </location>
</feature>
<sequence>MVSVHSSLLFFSNFIFCLAHSAKSDDVAIDLPNDDSQTETKQRPLEQTTNTNPPPKKTTTTTTTSTGIILTAAHIRKDRYVCRIACIHSRMFPITLTSNGPNQEDISKMEVILSFMDSGPNHINEIMIACNHVITAPCLKEKYEPGSGSWMWITFGVLVVLLVVGGGVLVVYLIRRRSV</sequence>
<evidence type="ECO:0000313" key="4">
    <source>
        <dbReference type="EMBL" id="KII66589.1"/>
    </source>
</evidence>
<keyword evidence="3" id="KW-0732">Signal</keyword>
<feature type="signal peptide" evidence="3">
    <location>
        <begin position="1"/>
        <end position="24"/>
    </location>
</feature>
<dbReference type="EMBL" id="JWZT01003510">
    <property type="protein sequence ID" value="KII66589.1"/>
    <property type="molecule type" value="Genomic_DNA"/>
</dbReference>
<feature type="region of interest" description="Disordered" evidence="1">
    <location>
        <begin position="30"/>
        <end position="63"/>
    </location>
</feature>
<gene>
    <name evidence="4" type="ORF">RF11_03431</name>
</gene>
<feature type="chain" id="PRO_5002150522" evidence="3">
    <location>
        <begin position="25"/>
        <end position="179"/>
    </location>
</feature>
<dbReference type="Proteomes" id="UP000031668">
    <property type="component" value="Unassembled WGS sequence"/>
</dbReference>
<keyword evidence="2" id="KW-0812">Transmembrane</keyword>
<keyword evidence="2" id="KW-0472">Membrane</keyword>
<evidence type="ECO:0000256" key="3">
    <source>
        <dbReference type="SAM" id="SignalP"/>
    </source>
</evidence>
<comment type="caution">
    <text evidence="4">The sequence shown here is derived from an EMBL/GenBank/DDBJ whole genome shotgun (WGS) entry which is preliminary data.</text>
</comment>